<organism evidence="3 4">
    <name type="scientific">Zymoseptoria brevis</name>
    <dbReference type="NCBI Taxonomy" id="1047168"/>
    <lineage>
        <taxon>Eukaryota</taxon>
        <taxon>Fungi</taxon>
        <taxon>Dikarya</taxon>
        <taxon>Ascomycota</taxon>
        <taxon>Pezizomycotina</taxon>
        <taxon>Dothideomycetes</taxon>
        <taxon>Dothideomycetidae</taxon>
        <taxon>Mycosphaerellales</taxon>
        <taxon>Mycosphaerellaceae</taxon>
        <taxon>Zymoseptoria</taxon>
    </lineage>
</organism>
<feature type="compositionally biased region" description="Low complexity" evidence="2">
    <location>
        <begin position="197"/>
        <end position="206"/>
    </location>
</feature>
<keyword evidence="1" id="KW-0175">Coiled coil</keyword>
<feature type="region of interest" description="Disordered" evidence="2">
    <location>
        <begin position="1291"/>
        <end position="1311"/>
    </location>
</feature>
<feature type="compositionally biased region" description="Low complexity" evidence="2">
    <location>
        <begin position="126"/>
        <end position="142"/>
    </location>
</feature>
<accession>A0A0F4GPY0</accession>
<feature type="compositionally biased region" description="Polar residues" evidence="2">
    <location>
        <begin position="785"/>
        <end position="803"/>
    </location>
</feature>
<feature type="compositionally biased region" description="Low complexity" evidence="2">
    <location>
        <begin position="1179"/>
        <end position="1192"/>
    </location>
</feature>
<evidence type="ECO:0000256" key="2">
    <source>
        <dbReference type="SAM" id="MobiDB-lite"/>
    </source>
</evidence>
<feature type="compositionally biased region" description="Polar residues" evidence="2">
    <location>
        <begin position="1113"/>
        <end position="1137"/>
    </location>
</feature>
<dbReference type="OrthoDB" id="10464469at2759"/>
<feature type="region of interest" description="Disordered" evidence="2">
    <location>
        <begin position="1"/>
        <end position="457"/>
    </location>
</feature>
<feature type="compositionally biased region" description="Polar residues" evidence="2">
    <location>
        <begin position="983"/>
        <end position="1001"/>
    </location>
</feature>
<gene>
    <name evidence="3" type="ORF">TI39_contig423g00005</name>
</gene>
<evidence type="ECO:0000313" key="4">
    <source>
        <dbReference type="Proteomes" id="UP000033647"/>
    </source>
</evidence>
<evidence type="ECO:0000313" key="3">
    <source>
        <dbReference type="EMBL" id="KJX98265.1"/>
    </source>
</evidence>
<feature type="compositionally biased region" description="Polar residues" evidence="2">
    <location>
        <begin position="1069"/>
        <end position="1085"/>
    </location>
</feature>
<feature type="compositionally biased region" description="Low complexity" evidence="2">
    <location>
        <begin position="304"/>
        <end position="336"/>
    </location>
</feature>
<keyword evidence="4" id="KW-1185">Reference proteome</keyword>
<feature type="compositionally biased region" description="Low complexity" evidence="2">
    <location>
        <begin position="1470"/>
        <end position="1490"/>
    </location>
</feature>
<feature type="region of interest" description="Disordered" evidence="2">
    <location>
        <begin position="1389"/>
        <end position="1490"/>
    </location>
</feature>
<feature type="compositionally biased region" description="Polar residues" evidence="2">
    <location>
        <begin position="687"/>
        <end position="698"/>
    </location>
</feature>
<feature type="compositionally biased region" description="Polar residues" evidence="2">
    <location>
        <begin position="408"/>
        <end position="419"/>
    </location>
</feature>
<feature type="compositionally biased region" description="Low complexity" evidence="2">
    <location>
        <begin position="362"/>
        <end position="372"/>
    </location>
</feature>
<feature type="compositionally biased region" description="Polar residues" evidence="2">
    <location>
        <begin position="1294"/>
        <end position="1309"/>
    </location>
</feature>
<feature type="compositionally biased region" description="Basic and acidic residues" evidence="2">
    <location>
        <begin position="43"/>
        <end position="54"/>
    </location>
</feature>
<dbReference type="EMBL" id="LAFY01000415">
    <property type="protein sequence ID" value="KJX98265.1"/>
    <property type="molecule type" value="Genomic_DNA"/>
</dbReference>
<dbReference type="Proteomes" id="UP000033647">
    <property type="component" value="Unassembled WGS sequence"/>
</dbReference>
<feature type="coiled-coil region" evidence="1">
    <location>
        <begin position="839"/>
        <end position="869"/>
    </location>
</feature>
<evidence type="ECO:0000256" key="1">
    <source>
        <dbReference type="SAM" id="Coils"/>
    </source>
</evidence>
<feature type="region of interest" description="Disordered" evidence="2">
    <location>
        <begin position="887"/>
        <end position="913"/>
    </location>
</feature>
<feature type="compositionally biased region" description="Acidic residues" evidence="2">
    <location>
        <begin position="55"/>
        <end position="64"/>
    </location>
</feature>
<feature type="compositionally biased region" description="Polar residues" evidence="2">
    <location>
        <begin position="586"/>
        <end position="606"/>
    </location>
</feature>
<sequence>MSRFGGLRLSNTGDGEATRPAPAAQSPIPSSFNSSTSPEDEQDHAAEDASREMSLDLEEQDEIGEGAPSAVMTELEQQGDIGEDASPAAPRESAEQEGDPGGHVRIGGLRPSITGDAEATRPAMAAPLPILLSSNSPSSSEVESSDAEGASRDAPNGSEDDDVIGGHTRVGGLRPSNNGDIEGTRLAPAAQSPIILSSNSPSSSEVESSDAEAAARDGPAGSEEEGDNNAHPRNSVLRPSTGGDIPVTRLASTAQSPIVLSSNSPSSSDVTSSAASTRAGQQEDDTGGHLRVGGLRPSISGGTAATRQAPAAHAMMVLSSNSPSLSDAGSSAASASVTQELPLETDQGNNTGNDAAAAQILPPSSSGASPEGEVTDSTFELVDGVYREMSAGSSRRQNTSEREDEETTSNTAVAEQASSVARVKGKGPAFPGLSAFDGAPPASTDSVPPPQQSIDDALDKANRALIASDGSWRSSFAFNTGILTPIHWTPAERKAAEDAANNPPLSPVSKALLDRTAAVEAGMFQSAFDTGKRPSVPPLAPGFKRPSVPPLAPGFKRPSVPPLAPGFDETGAAGDVPTSPVPVQTIPISASEDSTLSLPMQDSSEVTVYPPRPAPASAPINSGILSAGLQPPQPPAQEPLRPRYNPNTAPEFLVLKPPASSSGTRDDSAPTQLIPEPVKAHSAISIPVQNFSDATANPSRPPLSSAETSDGDVSAGLHPPQPPAQEPTRPVYNSSCTPPLPNPISPVSSSGSREAGNVLSNANYNQRAQREPDQAAESQFARMQPTWNSSGSAHLSYPSTFPQRNEPEPPMHTPHTTEGYDRMWAALDARMGPPPTPTLSEQMIAAKKIQREMAQAERAERDRIEAQRKENSMRVAAHQRIINEKIRMRNLERSQPPQPNSSIPAERPPNIPYDPFFPFPGDPTLMPPPQPTTLISSSTLLTIPSGPLFPFIHGDPTFPPAPPPSYQVYTANTSPPIAPLSASFAQPSRRGNATTDPSATQVVGEGPTTRRWDITPVRTMALNASAASSSPPAFSGGSGNFTAGPISSPDPGEGSATKKKGRGEGRTKASSTDSAQSEPPASSMQIEHDVVNRRRAKPSSMDKGGYLVGAQVPLQQDSTPLPSQPTVHFPNSGSLQPSGRIIRAGRNVWRETSPVPNPGQPMFIAQKRDRRKKPEVEAAEAGSSAGQSAVASRLPKGKNPPRARGSKYLRTPMTVTGAGDEAAAVSSTQDELVWADQLALPDLPTPEPQSLPFSQAIPGITSPGSRLAVLDGIVTQSKDAAKRLAILAGHEATETGSSSGQPAQANQTAKARESIPYSQVVPGINWQAIFHGMAARERTQVERLAELERHTAIVNRIMSGTNAGPATSVFSAASGQMQPLAGQAGLRPDQALSEAPPQPQGQSSPVYNFVPDQSSARRREKAPVTTTLNIIPRSAPNVPSAGPSRLRNEVVNSPPHLGFVWQQSPPSRQSGASDAASVTTSAAASAAVGS</sequence>
<feature type="compositionally biased region" description="Low complexity" evidence="2">
    <location>
        <begin position="20"/>
        <end position="37"/>
    </location>
</feature>
<feature type="region of interest" description="Disordered" evidence="2">
    <location>
        <begin position="962"/>
        <end position="1207"/>
    </location>
</feature>
<proteinExistence type="predicted"/>
<feature type="region of interest" description="Disordered" evidence="2">
    <location>
        <begin position="529"/>
        <end position="819"/>
    </location>
</feature>
<feature type="compositionally biased region" description="Low complexity" evidence="2">
    <location>
        <begin position="256"/>
        <end position="277"/>
    </location>
</feature>
<protein>
    <submittedName>
        <fullName evidence="3">Uncharacterized protein</fullName>
    </submittedName>
</protein>
<name>A0A0F4GPY0_9PEZI</name>
<reference evidence="3 4" key="1">
    <citation type="submission" date="2015-03" db="EMBL/GenBank/DDBJ databases">
        <title>RNA-seq based gene annotation and comparative genomics of four Zymoseptoria species reveal species-specific pathogenicity related genes and transposable element activity.</title>
        <authorList>
            <person name="Grandaubert J."/>
            <person name="Bhattacharyya A."/>
            <person name="Stukenbrock E.H."/>
        </authorList>
    </citation>
    <scope>NUCLEOTIDE SEQUENCE [LARGE SCALE GENOMIC DNA]</scope>
    <source>
        <strain evidence="3 4">Zb18110</strain>
    </source>
</reference>
<comment type="caution">
    <text evidence="3">The sequence shown here is derived from an EMBL/GenBank/DDBJ whole genome shotgun (WGS) entry which is preliminary data.</text>
</comment>
<feature type="compositionally biased region" description="Basic residues" evidence="2">
    <location>
        <begin position="1195"/>
        <end position="1207"/>
    </location>
</feature>
<feature type="compositionally biased region" description="Low complexity" evidence="2">
    <location>
        <begin position="1023"/>
        <end position="1035"/>
    </location>
</feature>
<feature type="compositionally biased region" description="Polar residues" evidence="2">
    <location>
        <begin position="1400"/>
        <end position="1414"/>
    </location>
</feature>
<feature type="compositionally biased region" description="Polar residues" evidence="2">
    <location>
        <begin position="745"/>
        <end position="767"/>
    </location>
</feature>